<dbReference type="EMBL" id="FRCL01000014">
    <property type="protein sequence ID" value="SHN12843.1"/>
    <property type="molecule type" value="Genomic_DNA"/>
</dbReference>
<dbReference type="Proteomes" id="UP000184092">
    <property type="component" value="Unassembled WGS sequence"/>
</dbReference>
<feature type="chain" id="PRO_5012410117" description="Beta-lactamase" evidence="1">
    <location>
        <begin position="23"/>
        <end position="60"/>
    </location>
</feature>
<reference evidence="3" key="1">
    <citation type="submission" date="2016-11" db="EMBL/GenBank/DDBJ databases">
        <authorList>
            <person name="Varghese N."/>
            <person name="Submissions S."/>
        </authorList>
    </citation>
    <scope>NUCLEOTIDE SEQUENCE [LARGE SCALE GENOMIC DNA]</scope>
    <source>
        <strain evidence="3">CGMCC 1.2749</strain>
    </source>
</reference>
<evidence type="ECO:0000313" key="3">
    <source>
        <dbReference type="Proteomes" id="UP000184092"/>
    </source>
</evidence>
<accession>A0A1M7P7Y7</accession>
<evidence type="ECO:0000256" key="1">
    <source>
        <dbReference type="SAM" id="SignalP"/>
    </source>
</evidence>
<evidence type="ECO:0000313" key="2">
    <source>
        <dbReference type="EMBL" id="SHN12843.1"/>
    </source>
</evidence>
<dbReference type="SUPFAM" id="SSF56601">
    <property type="entry name" value="beta-lactamase/transpeptidase-like"/>
    <property type="match status" value="1"/>
</dbReference>
<dbReference type="InterPro" id="IPR012338">
    <property type="entry name" value="Beta-lactam/transpept-like"/>
</dbReference>
<dbReference type="AlphaFoldDB" id="A0A1M7P7Y7"/>
<dbReference type="STRING" id="178356.SAMN05216269_11473"/>
<dbReference type="OrthoDB" id="9793489at2"/>
<dbReference type="RefSeq" id="WP_073210729.1">
    <property type="nucleotide sequence ID" value="NZ_FRCL01000014.1"/>
</dbReference>
<sequence length="60" mass="6751">MKKGTLTLFVILFTVFVTNAQAYRTKIDSLIQKAVELNRFNGSVLVSKNGKIVYEKAEVD</sequence>
<keyword evidence="1" id="KW-0732">Signal</keyword>
<feature type="signal peptide" evidence="1">
    <location>
        <begin position="1"/>
        <end position="22"/>
    </location>
</feature>
<gene>
    <name evidence="2" type="ORF">SAMN05216269_11473</name>
</gene>
<keyword evidence="3" id="KW-1185">Reference proteome</keyword>
<protein>
    <recommendedName>
        <fullName evidence="4">Beta-lactamase</fullName>
    </recommendedName>
</protein>
<proteinExistence type="predicted"/>
<evidence type="ECO:0008006" key="4">
    <source>
        <dbReference type="Google" id="ProtNLM"/>
    </source>
</evidence>
<organism evidence="2 3">
    <name type="scientific">Flavobacterium xinjiangense</name>
    <dbReference type="NCBI Taxonomy" id="178356"/>
    <lineage>
        <taxon>Bacteria</taxon>
        <taxon>Pseudomonadati</taxon>
        <taxon>Bacteroidota</taxon>
        <taxon>Flavobacteriia</taxon>
        <taxon>Flavobacteriales</taxon>
        <taxon>Flavobacteriaceae</taxon>
        <taxon>Flavobacterium</taxon>
    </lineage>
</organism>
<name>A0A1M7P7Y7_9FLAO</name>